<dbReference type="GO" id="GO:0016236">
    <property type="term" value="P:macroautophagy"/>
    <property type="evidence" value="ECO:0007669"/>
    <property type="project" value="TreeGrafter"/>
</dbReference>
<feature type="domain" description="FAS1" evidence="3">
    <location>
        <begin position="239"/>
        <end position="385"/>
    </location>
</feature>
<dbReference type="EMBL" id="GL883125">
    <property type="protein sequence ID" value="EGG03292.1"/>
    <property type="molecule type" value="Genomic_DNA"/>
</dbReference>
<dbReference type="SUPFAM" id="SSF82153">
    <property type="entry name" value="FAS1 domain"/>
    <property type="match status" value="5"/>
</dbReference>
<dbReference type="VEuPathDB" id="FungiDB:MELLADRAFT_78612"/>
<keyword evidence="5" id="KW-1185">Reference proteome</keyword>
<feature type="domain" description="FAS1" evidence="3">
    <location>
        <begin position="58"/>
        <end position="236"/>
    </location>
</feature>
<feature type="signal peptide" evidence="2">
    <location>
        <begin position="1"/>
        <end position="29"/>
    </location>
</feature>
<dbReference type="Pfam" id="PF02469">
    <property type="entry name" value="Fasciclin"/>
    <property type="match status" value="4"/>
</dbReference>
<dbReference type="STRING" id="747676.F4RWI9"/>
<dbReference type="SMART" id="SM00554">
    <property type="entry name" value="FAS1"/>
    <property type="match status" value="4"/>
</dbReference>
<sequence>MSSTHKISISTLTTLFSLLLSSFYHSSSSTSIQSPFQLSSISSRPTTTTTTPPLSSQTVTFIDLLSNSTSYSSLLYLVQRARLVPIINLLNSSTFFAPTNDAIETHPLLSLALNPESHQASSNPDNIQLELRQTLLYHFLNFSLPSSIPSDTPAMLETLLFPLPVNQSIVPRHPGETPVESPPSLLGGKGQKLRAIQRDEKVYLEVDSNGENGTLLRLNESQLASNGILIPLDRVLTPPPRLSALIRSTPQLSILAEVLSEDFFDQLDSTPHLTIFAPENEAWNSLDPIELSYLKTNFSSDDAIKVFQSFSSPAGLPQDQPGYYHQLLQAVRQANEPVPVTTTQGHQLSVDVDPRTETLTVNGTKITGHDLLTNNGVLHLVPQLFLPDGTVTLSLEKYLLALNCTKLVSLFRSANLSTTYLGNSTVEPYTILAPRDDVFDGFDPSLSGAPSDRWATLPANDSQDLRDVLKYHVVRGVHPPEELSDGMLLSTELDLKRTNGSLKQQILVSVSASDGKGTSRSDKKRSLIGFGGVNVVGVEPVRVGNSLIYLISQIIERPSDLLEVALSDLKLSTCVASIFAAGIDEELKTFPGLSYFIPTNKAFESLGLIMDYLLLGKSKSDLARLLRYHAIQEVVYLRKIPVGDSHRYPTLEGTEIYISKPDGDNVTLHGPTSHGLPLNGEIRDSEVVNKHDRLIETGSLNVINQVELPASLDIDISKLMAGAKASTMVDLIKASNMSWVLHKNLSGLPDQDQERNARFENSYTVLCPTDEAFTKINLTYYLESPILLKSLVMQHIIPTKPPSAGNVKSRPDLKPAPFHPLVLGDGIVYSTLLSRSEGGPSGYGDVSLRMNTILEKNSEETNEDQAKWLIGIKGARGTNGDHDSARILNYGRVTPILMEDDQVFVSLAGGVLSLNKVLEPYEPNWWERWGQSLVGWIIVLGFVGALSFLVWRLWIKKKNHSTGYQFLEPMEE</sequence>
<feature type="transmembrane region" description="Helical" evidence="1">
    <location>
        <begin position="933"/>
        <end position="955"/>
    </location>
</feature>
<keyword evidence="1" id="KW-0472">Membrane</keyword>
<dbReference type="KEGG" id="mlr:MELLADRAFT_78612"/>
<dbReference type="RefSeq" id="XP_007413427.1">
    <property type="nucleotide sequence ID" value="XM_007413365.1"/>
</dbReference>
<dbReference type="AlphaFoldDB" id="F4RWI9"/>
<dbReference type="InterPro" id="IPR036378">
    <property type="entry name" value="FAS1_dom_sf"/>
</dbReference>
<dbReference type="eggNOG" id="KOG1437">
    <property type="taxonomic scope" value="Eukaryota"/>
</dbReference>
<dbReference type="FunCoup" id="F4RWI9">
    <property type="interactions" value="19"/>
</dbReference>
<evidence type="ECO:0000256" key="1">
    <source>
        <dbReference type="SAM" id="Phobius"/>
    </source>
</evidence>
<name>F4RWI9_MELLP</name>
<dbReference type="GO" id="GO:0005615">
    <property type="term" value="C:extracellular space"/>
    <property type="evidence" value="ECO:0007669"/>
    <property type="project" value="TreeGrafter"/>
</dbReference>
<feature type="domain" description="FAS1" evidence="3">
    <location>
        <begin position="391"/>
        <end position="555"/>
    </location>
</feature>
<feature type="chain" id="PRO_5003321830" description="FAS1 domain-containing protein" evidence="2">
    <location>
        <begin position="30"/>
        <end position="972"/>
    </location>
</feature>
<organism evidence="5">
    <name type="scientific">Melampsora larici-populina (strain 98AG31 / pathotype 3-4-7)</name>
    <name type="common">Poplar leaf rust fungus</name>
    <dbReference type="NCBI Taxonomy" id="747676"/>
    <lineage>
        <taxon>Eukaryota</taxon>
        <taxon>Fungi</taxon>
        <taxon>Dikarya</taxon>
        <taxon>Basidiomycota</taxon>
        <taxon>Pucciniomycotina</taxon>
        <taxon>Pucciniomycetes</taxon>
        <taxon>Pucciniales</taxon>
        <taxon>Melampsoraceae</taxon>
        <taxon>Melampsora</taxon>
    </lineage>
</organism>
<gene>
    <name evidence="4" type="ORF">MELLADRAFT_78612</name>
</gene>
<evidence type="ECO:0000259" key="3">
    <source>
        <dbReference type="PROSITE" id="PS50213"/>
    </source>
</evidence>
<dbReference type="InterPro" id="IPR000782">
    <property type="entry name" value="FAS1_domain"/>
</dbReference>
<evidence type="ECO:0000256" key="2">
    <source>
        <dbReference type="SAM" id="SignalP"/>
    </source>
</evidence>
<reference evidence="5" key="1">
    <citation type="journal article" date="2011" name="Proc. Natl. Acad. Sci. U.S.A.">
        <title>Obligate biotrophy features unraveled by the genomic analysis of rust fungi.</title>
        <authorList>
            <person name="Duplessis S."/>
            <person name="Cuomo C.A."/>
            <person name="Lin Y.-C."/>
            <person name="Aerts A."/>
            <person name="Tisserant E."/>
            <person name="Veneault-Fourrey C."/>
            <person name="Joly D.L."/>
            <person name="Hacquard S."/>
            <person name="Amselem J."/>
            <person name="Cantarel B.L."/>
            <person name="Chiu R."/>
            <person name="Coutinho P.M."/>
            <person name="Feau N."/>
            <person name="Field M."/>
            <person name="Frey P."/>
            <person name="Gelhaye E."/>
            <person name="Goldberg J."/>
            <person name="Grabherr M.G."/>
            <person name="Kodira C.D."/>
            <person name="Kohler A."/>
            <person name="Kuees U."/>
            <person name="Lindquist E.A."/>
            <person name="Lucas S.M."/>
            <person name="Mago R."/>
            <person name="Mauceli E."/>
            <person name="Morin E."/>
            <person name="Murat C."/>
            <person name="Pangilinan J.L."/>
            <person name="Park R."/>
            <person name="Pearson M."/>
            <person name="Quesneville H."/>
            <person name="Rouhier N."/>
            <person name="Sakthikumar S."/>
            <person name="Salamov A.A."/>
            <person name="Schmutz J."/>
            <person name="Selles B."/>
            <person name="Shapiro H."/>
            <person name="Tanguay P."/>
            <person name="Tuskan G.A."/>
            <person name="Henrissat B."/>
            <person name="Van de Peer Y."/>
            <person name="Rouze P."/>
            <person name="Ellis J.G."/>
            <person name="Dodds P.N."/>
            <person name="Schein J.E."/>
            <person name="Zhong S."/>
            <person name="Hamelin R.C."/>
            <person name="Grigoriev I.V."/>
            <person name="Szabo L.J."/>
            <person name="Martin F."/>
        </authorList>
    </citation>
    <scope>NUCLEOTIDE SEQUENCE [LARGE SCALE GENOMIC DNA]</scope>
    <source>
        <strain evidence="5">98AG31 / pathotype 3-4-7</strain>
    </source>
</reference>
<dbReference type="HOGENOM" id="CLU_003373_0_0_1"/>
<dbReference type="Gene3D" id="2.30.180.10">
    <property type="entry name" value="FAS1 domain"/>
    <property type="match status" value="5"/>
</dbReference>
<protein>
    <recommendedName>
        <fullName evidence="3">FAS1 domain-containing protein</fullName>
    </recommendedName>
</protein>
<dbReference type="PROSITE" id="PS50213">
    <property type="entry name" value="FAS1"/>
    <property type="match status" value="4"/>
</dbReference>
<dbReference type="Proteomes" id="UP000001072">
    <property type="component" value="Unassembled WGS sequence"/>
</dbReference>
<evidence type="ECO:0000313" key="5">
    <source>
        <dbReference type="Proteomes" id="UP000001072"/>
    </source>
</evidence>
<accession>F4RWI9</accession>
<dbReference type="PANTHER" id="PTHR10900:SF77">
    <property type="entry name" value="FI19380P1"/>
    <property type="match status" value="1"/>
</dbReference>
<keyword evidence="2" id="KW-0732">Signal</keyword>
<keyword evidence="1" id="KW-0812">Transmembrane</keyword>
<dbReference type="OrthoDB" id="14252at2759"/>
<evidence type="ECO:0000313" key="4">
    <source>
        <dbReference type="EMBL" id="EGG03292.1"/>
    </source>
</evidence>
<proteinExistence type="predicted"/>
<dbReference type="InParanoid" id="F4RWI9"/>
<feature type="domain" description="FAS1" evidence="3">
    <location>
        <begin position="558"/>
        <end position="707"/>
    </location>
</feature>
<dbReference type="PANTHER" id="PTHR10900">
    <property type="entry name" value="PERIOSTIN-RELATED"/>
    <property type="match status" value="1"/>
</dbReference>
<dbReference type="GO" id="GO:0000329">
    <property type="term" value="C:fungal-type vacuole membrane"/>
    <property type="evidence" value="ECO:0007669"/>
    <property type="project" value="TreeGrafter"/>
</dbReference>
<dbReference type="InterPro" id="IPR050904">
    <property type="entry name" value="Adhesion/Biosynth-related"/>
</dbReference>
<dbReference type="GeneID" id="18933140"/>
<keyword evidence="1" id="KW-1133">Transmembrane helix</keyword>